<reference evidence="1 2" key="1">
    <citation type="submission" date="2021-01" db="EMBL/GenBank/DDBJ databases">
        <title>Actinoplanes sp. nov. LDG1-06 isolated from lichen.</title>
        <authorList>
            <person name="Saeng-In P."/>
            <person name="Phongsopitanun W."/>
            <person name="Kanchanasin P."/>
            <person name="Yuki M."/>
            <person name="Kudo T."/>
            <person name="Ohkuma M."/>
            <person name="Tanasupawat S."/>
        </authorList>
    </citation>
    <scope>NUCLEOTIDE SEQUENCE [LARGE SCALE GENOMIC DNA]</scope>
    <source>
        <strain evidence="1 2">LDG1-06</strain>
    </source>
</reference>
<keyword evidence="1" id="KW-0378">Hydrolase</keyword>
<organism evidence="1 2">
    <name type="scientific">Paractinoplanes ovalisporus</name>
    <dbReference type="NCBI Taxonomy" id="2810368"/>
    <lineage>
        <taxon>Bacteria</taxon>
        <taxon>Bacillati</taxon>
        <taxon>Actinomycetota</taxon>
        <taxon>Actinomycetes</taxon>
        <taxon>Micromonosporales</taxon>
        <taxon>Micromonosporaceae</taxon>
        <taxon>Paractinoplanes</taxon>
    </lineage>
</organism>
<proteinExistence type="predicted"/>
<keyword evidence="2" id="KW-1185">Reference proteome</keyword>
<protein>
    <submittedName>
        <fullName evidence="1">L-2-amino-thiazoline-4-carboxylic acid hydrolase</fullName>
    </submittedName>
</protein>
<name>A0ABS2AVF5_9ACTN</name>
<evidence type="ECO:0000313" key="2">
    <source>
        <dbReference type="Proteomes" id="UP000632138"/>
    </source>
</evidence>
<dbReference type="Proteomes" id="UP000632138">
    <property type="component" value="Unassembled WGS sequence"/>
</dbReference>
<dbReference type="GO" id="GO:0016787">
    <property type="term" value="F:hydrolase activity"/>
    <property type="evidence" value="ECO:0007669"/>
    <property type="project" value="UniProtKB-KW"/>
</dbReference>
<accession>A0ABS2AVF5</accession>
<sequence length="228" mass="25550">MALEGRWFMGRFAPRELLEGIDLYLRREAPGEREKILDTIRVRAGEIATQDADMPVDPQSEGMLALTSTVQAAYEVLLPVLGGDERRTVLFLRHVVGEVARRPFEVAFSALGRRPEPMDAIEKACRKEAPLYGDYYEMAFERPGPGNFEMRVGRCFFLDHFTRRGNPGLTTVMCAWDANWMRAVDPAVSGLRAERTTLMSQGGDACRFRVVATDDPLAAYSDALEELA</sequence>
<dbReference type="Pfam" id="PF14196">
    <property type="entry name" value="ATC_hydrolase"/>
    <property type="match status" value="1"/>
</dbReference>
<dbReference type="EMBL" id="JAENHP010000044">
    <property type="protein sequence ID" value="MBM2623786.1"/>
    <property type="molecule type" value="Genomic_DNA"/>
</dbReference>
<dbReference type="RefSeq" id="WP_236050187.1">
    <property type="nucleotide sequence ID" value="NZ_JAENHP010000044.1"/>
</dbReference>
<gene>
    <name evidence="1" type="ORF">JIG36_50690</name>
</gene>
<comment type="caution">
    <text evidence="1">The sequence shown here is derived from an EMBL/GenBank/DDBJ whole genome shotgun (WGS) entry which is preliminary data.</text>
</comment>
<evidence type="ECO:0000313" key="1">
    <source>
        <dbReference type="EMBL" id="MBM2623786.1"/>
    </source>
</evidence>
<dbReference type="InterPro" id="IPR026002">
    <property type="entry name" value="ATC_hydrolase-like"/>
</dbReference>